<keyword evidence="2" id="KW-0812">Transmembrane</keyword>
<sequence>MSTCEDNECDISGGCLSKGVSKADDSCLICAPAQNKQGWTTIEGCVSSVGNKDEGPLTETELIIVAVAIMLFVLAGLLVIAVICVNKHNRKRNGKESEPRNESASMVSTVDHRLGRRQPMSSHPLYSGYHTNGGFLPRCNGYQDNHGHAIDDWTLDSQGRLPPPRHHAGANLRIGDERIVHEDLNQAPPRDYPPYQNHTDLPPRSHFNEESAQPNPSGFHATRSPYRYDDMLPGNQHWDAATDSWVNDGIKTQQVMTSVFDNSALGLPRSRNEITDERRGSTESVTEIMDFNEIAEEHGRYRNEHTMQRIDI</sequence>
<keyword evidence="5" id="KW-1185">Reference proteome</keyword>
<evidence type="ECO:0000313" key="4">
    <source>
        <dbReference type="EnsemblMetazoa" id="CapteP225049"/>
    </source>
</evidence>
<feature type="transmembrane region" description="Helical" evidence="2">
    <location>
        <begin position="62"/>
        <end position="85"/>
    </location>
</feature>
<feature type="region of interest" description="Disordered" evidence="1">
    <location>
        <begin position="187"/>
        <end position="222"/>
    </location>
</feature>
<evidence type="ECO:0000256" key="1">
    <source>
        <dbReference type="SAM" id="MobiDB-lite"/>
    </source>
</evidence>
<feature type="region of interest" description="Disordered" evidence="1">
    <location>
        <begin position="153"/>
        <end position="173"/>
    </location>
</feature>
<accession>R7TUK4</accession>
<reference evidence="3 5" key="2">
    <citation type="journal article" date="2013" name="Nature">
        <title>Insights into bilaterian evolution from three spiralian genomes.</title>
        <authorList>
            <person name="Simakov O."/>
            <person name="Marletaz F."/>
            <person name="Cho S.J."/>
            <person name="Edsinger-Gonzales E."/>
            <person name="Havlak P."/>
            <person name="Hellsten U."/>
            <person name="Kuo D.H."/>
            <person name="Larsson T."/>
            <person name="Lv J."/>
            <person name="Arendt D."/>
            <person name="Savage R."/>
            <person name="Osoegawa K."/>
            <person name="de Jong P."/>
            <person name="Grimwood J."/>
            <person name="Chapman J.A."/>
            <person name="Shapiro H."/>
            <person name="Aerts A."/>
            <person name="Otillar R.P."/>
            <person name="Terry A.Y."/>
            <person name="Boore J.L."/>
            <person name="Grigoriev I.V."/>
            <person name="Lindberg D.R."/>
            <person name="Seaver E.C."/>
            <person name="Weisblat D.A."/>
            <person name="Putnam N.H."/>
            <person name="Rokhsar D.S."/>
        </authorList>
    </citation>
    <scope>NUCLEOTIDE SEQUENCE</scope>
    <source>
        <strain evidence="3 5">I ESC-2004</strain>
    </source>
</reference>
<reference evidence="5" key="1">
    <citation type="submission" date="2012-12" db="EMBL/GenBank/DDBJ databases">
        <authorList>
            <person name="Hellsten U."/>
            <person name="Grimwood J."/>
            <person name="Chapman J.A."/>
            <person name="Shapiro H."/>
            <person name="Aerts A."/>
            <person name="Otillar R.P."/>
            <person name="Terry A.Y."/>
            <person name="Boore J.L."/>
            <person name="Simakov O."/>
            <person name="Marletaz F."/>
            <person name="Cho S.-J."/>
            <person name="Edsinger-Gonzales E."/>
            <person name="Havlak P."/>
            <person name="Kuo D.-H."/>
            <person name="Larsson T."/>
            <person name="Lv J."/>
            <person name="Arendt D."/>
            <person name="Savage R."/>
            <person name="Osoegawa K."/>
            <person name="de Jong P."/>
            <person name="Lindberg D.R."/>
            <person name="Seaver E.C."/>
            <person name="Weisblat D.A."/>
            <person name="Putnam N.H."/>
            <person name="Grigoriev I.V."/>
            <person name="Rokhsar D.S."/>
        </authorList>
    </citation>
    <scope>NUCLEOTIDE SEQUENCE</scope>
    <source>
        <strain evidence="5">I ESC-2004</strain>
    </source>
</reference>
<dbReference type="EnsemblMetazoa" id="CapteT225049">
    <property type="protein sequence ID" value="CapteP225049"/>
    <property type="gene ID" value="CapteG225049"/>
</dbReference>
<reference evidence="4" key="3">
    <citation type="submission" date="2015-06" db="UniProtKB">
        <authorList>
            <consortium name="EnsemblMetazoa"/>
        </authorList>
    </citation>
    <scope>IDENTIFICATION</scope>
</reference>
<dbReference type="Proteomes" id="UP000014760">
    <property type="component" value="Unassembled WGS sequence"/>
</dbReference>
<name>R7TUK4_CAPTE</name>
<organism evidence="3">
    <name type="scientific">Capitella teleta</name>
    <name type="common">Polychaete worm</name>
    <dbReference type="NCBI Taxonomy" id="283909"/>
    <lineage>
        <taxon>Eukaryota</taxon>
        <taxon>Metazoa</taxon>
        <taxon>Spiralia</taxon>
        <taxon>Lophotrochozoa</taxon>
        <taxon>Annelida</taxon>
        <taxon>Polychaeta</taxon>
        <taxon>Sedentaria</taxon>
        <taxon>Scolecida</taxon>
        <taxon>Capitellidae</taxon>
        <taxon>Capitella</taxon>
    </lineage>
</organism>
<protein>
    <submittedName>
        <fullName evidence="3 4">Uncharacterized protein</fullName>
    </submittedName>
</protein>
<evidence type="ECO:0000256" key="2">
    <source>
        <dbReference type="SAM" id="Phobius"/>
    </source>
</evidence>
<evidence type="ECO:0000313" key="5">
    <source>
        <dbReference type="Proteomes" id="UP000014760"/>
    </source>
</evidence>
<proteinExistence type="predicted"/>
<dbReference type="HOGENOM" id="CLU_892104_0_0_1"/>
<keyword evidence="2" id="KW-1133">Transmembrane helix</keyword>
<dbReference type="AlphaFoldDB" id="R7TUK4"/>
<keyword evidence="2" id="KW-0472">Membrane</keyword>
<evidence type="ECO:0000313" key="3">
    <source>
        <dbReference type="EMBL" id="ELT97339.1"/>
    </source>
</evidence>
<dbReference type="EMBL" id="AMQN01010954">
    <property type="status" value="NOT_ANNOTATED_CDS"/>
    <property type="molecule type" value="Genomic_DNA"/>
</dbReference>
<dbReference type="EMBL" id="KB308591">
    <property type="protein sequence ID" value="ELT97339.1"/>
    <property type="molecule type" value="Genomic_DNA"/>
</dbReference>
<feature type="region of interest" description="Disordered" evidence="1">
    <location>
        <begin position="91"/>
        <end position="126"/>
    </location>
</feature>
<gene>
    <name evidence="3" type="ORF">CAPTEDRAFT_225049</name>
</gene>